<gene>
    <name evidence="1" type="ORF">OFBG_00302</name>
</gene>
<dbReference type="EMBL" id="GG658170">
    <property type="protein sequence ID" value="EEO29274.1"/>
    <property type="molecule type" value="Genomic_DNA"/>
</dbReference>
<name>C3X7U8_OXAFO</name>
<organism evidence="1 2">
    <name type="scientific">Oxalobacter formigenes OXCC13</name>
    <dbReference type="NCBI Taxonomy" id="556269"/>
    <lineage>
        <taxon>Bacteria</taxon>
        <taxon>Pseudomonadati</taxon>
        <taxon>Pseudomonadota</taxon>
        <taxon>Betaproteobacteria</taxon>
        <taxon>Burkholderiales</taxon>
        <taxon>Oxalobacteraceae</taxon>
        <taxon>Oxalobacter</taxon>
    </lineage>
</organism>
<sequence>MPETGLLKGDEMYNETAYEYLGVASNAIVQAINCLTREEERLIKEQEESAVIRTRKQLDRLYVSRDEISAVMEEQKRVAQ</sequence>
<reference evidence="1 2" key="1">
    <citation type="submission" date="2009-02" db="EMBL/GenBank/DDBJ databases">
        <title>The Genome Sequence of Oxalobacter formigenes OXCC13.</title>
        <authorList>
            <consortium name="The Broad Institute Genome Sequencing Platform"/>
            <person name="Ward D."/>
            <person name="Young S.K."/>
            <person name="Kodira C.D."/>
            <person name="Zeng Q."/>
            <person name="Koehrsen M."/>
            <person name="Alvarado L."/>
            <person name="Berlin A."/>
            <person name="Borenstein D."/>
            <person name="Chen Z."/>
            <person name="Engels R."/>
            <person name="Freedman E."/>
            <person name="Gellesch M."/>
            <person name="Goldberg J."/>
            <person name="Griggs A."/>
            <person name="Gujja S."/>
            <person name="Heiman D."/>
            <person name="Hepburn T."/>
            <person name="Howarth C."/>
            <person name="Jen D."/>
            <person name="Larson L."/>
            <person name="Lewis B."/>
            <person name="Mehta T."/>
            <person name="Park D."/>
            <person name="Pearson M."/>
            <person name="Roberts A."/>
            <person name="Saif S."/>
            <person name="Shea T."/>
            <person name="Shenoy N."/>
            <person name="Sisk P."/>
            <person name="Stolte C."/>
            <person name="Sykes S."/>
            <person name="Walk T."/>
            <person name="White J."/>
            <person name="Yandava C."/>
            <person name="Allison M.J."/>
            <person name="Lander E."/>
            <person name="Nusbaum C."/>
            <person name="Galagan J."/>
            <person name="Birren B."/>
        </authorList>
    </citation>
    <scope>NUCLEOTIDE SEQUENCE [LARGE SCALE GENOMIC DNA]</scope>
    <source>
        <strain evidence="1 2">OXCC13</strain>
    </source>
</reference>
<accession>C3X7U8</accession>
<dbReference type="STRING" id="847.BRW83_1970"/>
<dbReference type="HOGENOM" id="CLU_2586366_0_0_4"/>
<dbReference type="AlphaFoldDB" id="C3X7U8"/>
<dbReference type="RefSeq" id="WP_005879638.1">
    <property type="nucleotide sequence ID" value="NZ_CP019430.1"/>
</dbReference>
<protein>
    <submittedName>
        <fullName evidence="1">Uncharacterized protein</fullName>
    </submittedName>
</protein>
<proteinExistence type="predicted"/>
<dbReference type="Proteomes" id="UP000005089">
    <property type="component" value="Unassembled WGS sequence"/>
</dbReference>
<keyword evidence="2" id="KW-1185">Reference proteome</keyword>
<evidence type="ECO:0000313" key="1">
    <source>
        <dbReference type="EMBL" id="EEO29274.1"/>
    </source>
</evidence>
<evidence type="ECO:0000313" key="2">
    <source>
        <dbReference type="Proteomes" id="UP000005089"/>
    </source>
</evidence>
<dbReference type="GeneID" id="77135797"/>